<evidence type="ECO:0000256" key="1">
    <source>
        <dbReference type="PROSITE-ProRule" id="PRU00176"/>
    </source>
</evidence>
<keyword evidence="1" id="KW-0694">RNA-binding</keyword>
<dbReference type="FunCoup" id="A0A2P6NCP9">
    <property type="interactions" value="161"/>
</dbReference>
<dbReference type="OrthoDB" id="30490at2759"/>
<keyword evidence="4" id="KW-1185">Reference proteome</keyword>
<dbReference type="PANTHER" id="PTHR15241:SF304">
    <property type="entry name" value="RRM DOMAIN-CONTAINING PROTEIN"/>
    <property type="match status" value="1"/>
</dbReference>
<dbReference type="InterPro" id="IPR000504">
    <property type="entry name" value="RRM_dom"/>
</dbReference>
<dbReference type="InParanoid" id="A0A2P6NCP9"/>
<dbReference type="Pfam" id="PF00076">
    <property type="entry name" value="RRM_1"/>
    <property type="match status" value="1"/>
</dbReference>
<dbReference type="SMART" id="SM00360">
    <property type="entry name" value="RRM"/>
    <property type="match status" value="1"/>
</dbReference>
<dbReference type="InterPro" id="IPR035979">
    <property type="entry name" value="RBD_domain_sf"/>
</dbReference>
<protein>
    <submittedName>
        <fullName evidence="3">Putative RNA-binding protein rbpE</fullName>
    </submittedName>
</protein>
<proteinExistence type="predicted"/>
<dbReference type="SUPFAM" id="SSF54928">
    <property type="entry name" value="RNA-binding domain, RBD"/>
    <property type="match status" value="1"/>
</dbReference>
<sequence length="120" mass="13260">MLSRASSSLRFAAQASAPLARAPLSRSFASKSLYVGNLPWNVSENELKSAINEFVPVQAVKIPLDRETGRPRGFAFVDLGSEEEAEKVIAEFHGKSFGGRILRVNEKESRPFTDRPPRSQ</sequence>
<dbReference type="PANTHER" id="PTHR15241">
    <property type="entry name" value="TRANSFORMER-2-RELATED"/>
    <property type="match status" value="1"/>
</dbReference>
<name>A0A2P6NCP9_9EUKA</name>
<gene>
    <name evidence="3" type="ORF">PROFUN_10820</name>
</gene>
<comment type="caution">
    <text evidence="3">The sequence shown here is derived from an EMBL/GenBank/DDBJ whole genome shotgun (WGS) entry which is preliminary data.</text>
</comment>
<dbReference type="InterPro" id="IPR012677">
    <property type="entry name" value="Nucleotide-bd_a/b_plait_sf"/>
</dbReference>
<dbReference type="Gene3D" id="3.30.70.330">
    <property type="match status" value="1"/>
</dbReference>
<evidence type="ECO:0000313" key="3">
    <source>
        <dbReference type="EMBL" id="PRP81720.1"/>
    </source>
</evidence>
<dbReference type="Proteomes" id="UP000241769">
    <property type="component" value="Unassembled WGS sequence"/>
</dbReference>
<dbReference type="AlphaFoldDB" id="A0A2P6NCP9"/>
<dbReference type="GO" id="GO:0003723">
    <property type="term" value="F:RNA binding"/>
    <property type="evidence" value="ECO:0007669"/>
    <property type="project" value="UniProtKB-UniRule"/>
</dbReference>
<dbReference type="EMBL" id="MDYQ01000120">
    <property type="protein sequence ID" value="PRP81720.1"/>
    <property type="molecule type" value="Genomic_DNA"/>
</dbReference>
<dbReference type="PROSITE" id="PS50102">
    <property type="entry name" value="RRM"/>
    <property type="match status" value="1"/>
</dbReference>
<feature type="domain" description="RRM" evidence="2">
    <location>
        <begin position="31"/>
        <end position="109"/>
    </location>
</feature>
<dbReference type="STRING" id="1890364.A0A2P6NCP9"/>
<reference evidence="3 4" key="1">
    <citation type="journal article" date="2018" name="Genome Biol. Evol.">
        <title>Multiple Roots of Fruiting Body Formation in Amoebozoa.</title>
        <authorList>
            <person name="Hillmann F."/>
            <person name="Forbes G."/>
            <person name="Novohradska S."/>
            <person name="Ferling I."/>
            <person name="Riege K."/>
            <person name="Groth M."/>
            <person name="Westermann M."/>
            <person name="Marz M."/>
            <person name="Spaller T."/>
            <person name="Winckler T."/>
            <person name="Schaap P."/>
            <person name="Glockner G."/>
        </authorList>
    </citation>
    <scope>NUCLEOTIDE SEQUENCE [LARGE SCALE GENOMIC DNA]</scope>
    <source>
        <strain evidence="3 4">Jena</strain>
    </source>
</reference>
<organism evidence="3 4">
    <name type="scientific">Planoprotostelium fungivorum</name>
    <dbReference type="NCBI Taxonomy" id="1890364"/>
    <lineage>
        <taxon>Eukaryota</taxon>
        <taxon>Amoebozoa</taxon>
        <taxon>Evosea</taxon>
        <taxon>Variosea</taxon>
        <taxon>Cavosteliida</taxon>
        <taxon>Cavosteliaceae</taxon>
        <taxon>Planoprotostelium</taxon>
    </lineage>
</organism>
<dbReference type="CDD" id="cd12399">
    <property type="entry name" value="RRM_HP0827_like"/>
    <property type="match status" value="1"/>
</dbReference>
<evidence type="ECO:0000259" key="2">
    <source>
        <dbReference type="PROSITE" id="PS50102"/>
    </source>
</evidence>
<evidence type="ECO:0000313" key="4">
    <source>
        <dbReference type="Proteomes" id="UP000241769"/>
    </source>
</evidence>
<accession>A0A2P6NCP9</accession>